<reference evidence="10" key="2">
    <citation type="submission" date="2020-11" db="EMBL/GenBank/DDBJ databases">
        <authorList>
            <person name="McCartney M.A."/>
            <person name="Auch B."/>
            <person name="Kono T."/>
            <person name="Mallez S."/>
            <person name="Becker A."/>
            <person name="Gohl D.M."/>
            <person name="Silverstein K.A.T."/>
            <person name="Koren S."/>
            <person name="Bechman K.B."/>
            <person name="Herman A."/>
            <person name="Abrahante J.E."/>
            <person name="Garbe J."/>
        </authorList>
    </citation>
    <scope>NUCLEOTIDE SEQUENCE</scope>
    <source>
        <strain evidence="10">Duluth1</strain>
        <tissue evidence="10">Whole animal</tissue>
    </source>
</reference>
<evidence type="ECO:0000256" key="5">
    <source>
        <dbReference type="ARBA" id="ARBA00022692"/>
    </source>
</evidence>
<dbReference type="InterPro" id="IPR034294">
    <property type="entry name" value="Aquaporin_transptr"/>
</dbReference>
<evidence type="ECO:0000256" key="1">
    <source>
        <dbReference type="ARBA" id="ARBA00004651"/>
    </source>
</evidence>
<organism evidence="10 11">
    <name type="scientific">Dreissena polymorpha</name>
    <name type="common">Zebra mussel</name>
    <name type="synonym">Mytilus polymorpha</name>
    <dbReference type="NCBI Taxonomy" id="45954"/>
    <lineage>
        <taxon>Eukaryota</taxon>
        <taxon>Metazoa</taxon>
        <taxon>Spiralia</taxon>
        <taxon>Lophotrochozoa</taxon>
        <taxon>Mollusca</taxon>
        <taxon>Bivalvia</taxon>
        <taxon>Autobranchia</taxon>
        <taxon>Heteroconchia</taxon>
        <taxon>Euheterodonta</taxon>
        <taxon>Imparidentia</taxon>
        <taxon>Neoheterodontei</taxon>
        <taxon>Myida</taxon>
        <taxon>Dreissenoidea</taxon>
        <taxon>Dreissenidae</taxon>
        <taxon>Dreissena</taxon>
    </lineage>
</organism>
<protein>
    <recommendedName>
        <fullName evidence="12">Aquaporin</fullName>
    </recommendedName>
</protein>
<keyword evidence="7 9" id="KW-0472">Membrane</keyword>
<evidence type="ECO:0000256" key="9">
    <source>
        <dbReference type="SAM" id="Phobius"/>
    </source>
</evidence>
<dbReference type="Pfam" id="PF00230">
    <property type="entry name" value="MIP"/>
    <property type="match status" value="1"/>
</dbReference>
<dbReference type="PROSITE" id="PS00221">
    <property type="entry name" value="MIP"/>
    <property type="match status" value="1"/>
</dbReference>
<dbReference type="InterPro" id="IPR000425">
    <property type="entry name" value="MIP"/>
</dbReference>
<evidence type="ECO:0000256" key="2">
    <source>
        <dbReference type="ARBA" id="ARBA00006175"/>
    </source>
</evidence>
<dbReference type="OrthoDB" id="3222at2759"/>
<keyword evidence="4" id="KW-1003">Cell membrane</keyword>
<keyword evidence="5 8" id="KW-0812">Transmembrane</keyword>
<dbReference type="GO" id="GO:0005886">
    <property type="term" value="C:plasma membrane"/>
    <property type="evidence" value="ECO:0007669"/>
    <property type="project" value="UniProtKB-SubCell"/>
</dbReference>
<evidence type="ECO:0000313" key="11">
    <source>
        <dbReference type="Proteomes" id="UP000828390"/>
    </source>
</evidence>
<feature type="transmembrane region" description="Helical" evidence="9">
    <location>
        <begin position="67"/>
        <end position="87"/>
    </location>
</feature>
<feature type="transmembrane region" description="Helical" evidence="9">
    <location>
        <begin position="227"/>
        <end position="245"/>
    </location>
</feature>
<dbReference type="InterPro" id="IPR023271">
    <property type="entry name" value="Aquaporin-like"/>
</dbReference>
<comment type="similarity">
    <text evidence="2 8">Belongs to the MIP/aquaporin (TC 1.A.8) family.</text>
</comment>
<dbReference type="PANTHER" id="PTHR19139:SF199">
    <property type="entry name" value="MIP17260P"/>
    <property type="match status" value="1"/>
</dbReference>
<dbReference type="SUPFAM" id="SSF81338">
    <property type="entry name" value="Aquaporin-like"/>
    <property type="match status" value="1"/>
</dbReference>
<dbReference type="AlphaFoldDB" id="A0A9D3YKC7"/>
<dbReference type="Gene3D" id="1.20.1080.10">
    <property type="entry name" value="Glycerol uptake facilitator protein"/>
    <property type="match status" value="1"/>
</dbReference>
<dbReference type="PANTHER" id="PTHR19139">
    <property type="entry name" value="AQUAPORIN TRANSPORTER"/>
    <property type="match status" value="1"/>
</dbReference>
<evidence type="ECO:0008006" key="12">
    <source>
        <dbReference type="Google" id="ProtNLM"/>
    </source>
</evidence>
<feature type="transmembrane region" description="Helical" evidence="9">
    <location>
        <begin position="153"/>
        <end position="174"/>
    </location>
</feature>
<evidence type="ECO:0000256" key="8">
    <source>
        <dbReference type="RuleBase" id="RU000477"/>
    </source>
</evidence>
<feature type="transmembrane region" description="Helical" evidence="9">
    <location>
        <begin position="108"/>
        <end position="129"/>
    </location>
</feature>
<keyword evidence="11" id="KW-1185">Reference proteome</keyword>
<comment type="subcellular location">
    <subcellularLocation>
        <location evidence="1">Cell membrane</location>
        <topology evidence="1">Multi-pass membrane protein</topology>
    </subcellularLocation>
</comment>
<evidence type="ECO:0000256" key="6">
    <source>
        <dbReference type="ARBA" id="ARBA00022989"/>
    </source>
</evidence>
<keyword evidence="3 8" id="KW-0813">Transport</keyword>
<sequence>MATTEQPDFNETYNGLLGIFKREIIDFKSLNFWRALFSEFVGTFIACFYTISFGLYDPDNEKLPDSIVLAVGTSFIVAALGNTLANVSGGHINPSVSLGFLVDGQITVLRFIFYSISQCSASVVAVLLVKKLTPQDLHGNLGLHIPGSDVTPVQALLVEFLITFVLLFGTFAFIDKNRTDVTSPAALYVGLIAGANTLCARRISGGCMNPARNFGPAIVTGKMSQQWIYWVGCLLGAVAGTMTYTQLFSAKVISSNTVAMCRRRPTVCEQAKTDAELEKLINTRQRVVNRSLNI</sequence>
<dbReference type="InterPro" id="IPR022357">
    <property type="entry name" value="MIP_CS"/>
</dbReference>
<proteinExistence type="inferred from homology"/>
<feature type="transmembrane region" description="Helical" evidence="9">
    <location>
        <begin position="32"/>
        <end position="55"/>
    </location>
</feature>
<evidence type="ECO:0000256" key="4">
    <source>
        <dbReference type="ARBA" id="ARBA00022475"/>
    </source>
</evidence>
<name>A0A9D3YKC7_DREPO</name>
<gene>
    <name evidence="10" type="ORF">DPMN_076574</name>
</gene>
<evidence type="ECO:0000256" key="3">
    <source>
        <dbReference type="ARBA" id="ARBA00022448"/>
    </source>
</evidence>
<keyword evidence="6 9" id="KW-1133">Transmembrane helix</keyword>
<evidence type="ECO:0000313" key="10">
    <source>
        <dbReference type="EMBL" id="KAH3701586.1"/>
    </source>
</evidence>
<dbReference type="Proteomes" id="UP000828390">
    <property type="component" value="Unassembled WGS sequence"/>
</dbReference>
<evidence type="ECO:0000256" key="7">
    <source>
        <dbReference type="ARBA" id="ARBA00023136"/>
    </source>
</evidence>
<reference evidence="10" key="1">
    <citation type="journal article" date="2019" name="bioRxiv">
        <title>The Genome of the Zebra Mussel, Dreissena polymorpha: A Resource for Invasive Species Research.</title>
        <authorList>
            <person name="McCartney M.A."/>
            <person name="Auch B."/>
            <person name="Kono T."/>
            <person name="Mallez S."/>
            <person name="Zhang Y."/>
            <person name="Obille A."/>
            <person name="Becker A."/>
            <person name="Abrahante J.E."/>
            <person name="Garbe J."/>
            <person name="Badalamenti J.P."/>
            <person name="Herman A."/>
            <person name="Mangelson H."/>
            <person name="Liachko I."/>
            <person name="Sullivan S."/>
            <person name="Sone E.D."/>
            <person name="Koren S."/>
            <person name="Silverstein K.A.T."/>
            <person name="Beckman K.B."/>
            <person name="Gohl D.M."/>
        </authorList>
    </citation>
    <scope>NUCLEOTIDE SEQUENCE</scope>
    <source>
        <strain evidence="10">Duluth1</strain>
        <tissue evidence="10">Whole animal</tissue>
    </source>
</reference>
<accession>A0A9D3YKC7</accession>
<dbReference type="GO" id="GO:0015250">
    <property type="term" value="F:water channel activity"/>
    <property type="evidence" value="ECO:0007669"/>
    <property type="project" value="TreeGrafter"/>
</dbReference>
<comment type="caution">
    <text evidence="10">The sequence shown here is derived from an EMBL/GenBank/DDBJ whole genome shotgun (WGS) entry which is preliminary data.</text>
</comment>
<dbReference type="PRINTS" id="PR00783">
    <property type="entry name" value="MINTRINSICP"/>
</dbReference>
<dbReference type="EMBL" id="JAIWYP010000015">
    <property type="protein sequence ID" value="KAH3701586.1"/>
    <property type="molecule type" value="Genomic_DNA"/>
</dbReference>